<gene>
    <name evidence="2" type="ORF">E5676_scaffold808G001340</name>
    <name evidence="1" type="ORF">E6C27_scaffold277G001590</name>
</gene>
<dbReference type="PANTHER" id="PTHR11439:SF496">
    <property type="entry name" value="RNA-DIRECTED DNA POLYMERASE"/>
    <property type="match status" value="1"/>
</dbReference>
<dbReference type="AlphaFoldDB" id="A0A5D3BRI6"/>
<organism evidence="2 4">
    <name type="scientific">Cucumis melo var. makuwa</name>
    <name type="common">Oriental melon</name>
    <dbReference type="NCBI Taxonomy" id="1194695"/>
    <lineage>
        <taxon>Eukaryota</taxon>
        <taxon>Viridiplantae</taxon>
        <taxon>Streptophyta</taxon>
        <taxon>Embryophyta</taxon>
        <taxon>Tracheophyta</taxon>
        <taxon>Spermatophyta</taxon>
        <taxon>Magnoliopsida</taxon>
        <taxon>eudicotyledons</taxon>
        <taxon>Gunneridae</taxon>
        <taxon>Pentapetalae</taxon>
        <taxon>rosids</taxon>
        <taxon>fabids</taxon>
        <taxon>Cucurbitales</taxon>
        <taxon>Cucurbitaceae</taxon>
        <taxon>Benincaseae</taxon>
        <taxon>Cucumis</taxon>
    </lineage>
</organism>
<dbReference type="Proteomes" id="UP000321393">
    <property type="component" value="Unassembled WGS sequence"/>
</dbReference>
<dbReference type="OrthoDB" id="1721964at2759"/>
<dbReference type="PANTHER" id="PTHR11439">
    <property type="entry name" value="GAG-POL-RELATED RETROTRANSPOSON"/>
    <property type="match status" value="1"/>
</dbReference>
<dbReference type="CDD" id="cd09272">
    <property type="entry name" value="RNase_HI_RT_Ty1"/>
    <property type="match status" value="1"/>
</dbReference>
<protein>
    <submittedName>
        <fullName evidence="2">Gag/pol protein</fullName>
    </submittedName>
</protein>
<evidence type="ECO:0000313" key="4">
    <source>
        <dbReference type="Proteomes" id="UP000321947"/>
    </source>
</evidence>
<comment type="caution">
    <text evidence="2">The sequence shown here is derived from an EMBL/GenBank/DDBJ whole genome shotgun (WGS) entry which is preliminary data.</text>
</comment>
<name>A0A5D3BRI6_CUCMM</name>
<evidence type="ECO:0000313" key="3">
    <source>
        <dbReference type="Proteomes" id="UP000321393"/>
    </source>
</evidence>
<evidence type="ECO:0000313" key="1">
    <source>
        <dbReference type="EMBL" id="KAA0037542.1"/>
    </source>
</evidence>
<evidence type="ECO:0000313" key="2">
    <source>
        <dbReference type="EMBL" id="TYK02017.1"/>
    </source>
</evidence>
<proteinExistence type="predicted"/>
<dbReference type="EMBL" id="SSTE01018921">
    <property type="protein sequence ID" value="KAA0037542.1"/>
    <property type="molecule type" value="Genomic_DNA"/>
</dbReference>
<reference evidence="3 4" key="1">
    <citation type="submission" date="2019-08" db="EMBL/GenBank/DDBJ databases">
        <title>Draft genome sequences of two oriental melons (Cucumis melo L. var makuwa).</title>
        <authorList>
            <person name="Kwon S.-Y."/>
        </authorList>
    </citation>
    <scope>NUCLEOTIDE SEQUENCE [LARGE SCALE GENOMIC DNA]</scope>
    <source>
        <strain evidence="4">cv. Chang Bougi</strain>
        <strain evidence="3">cv. SW 3</strain>
        <tissue evidence="2">Leaf</tissue>
    </source>
</reference>
<dbReference type="EMBL" id="SSTD01015940">
    <property type="protein sequence ID" value="TYK02017.1"/>
    <property type="molecule type" value="Genomic_DNA"/>
</dbReference>
<dbReference type="Proteomes" id="UP000321947">
    <property type="component" value="Unassembled WGS sequence"/>
</dbReference>
<accession>A0A5D3BRI6</accession>
<sequence length="333" mass="38381">MSDVLAKKHESLATTKEIMDALRAMYGQPEWSLRHKAIKYIYTKRMKEGTSVREHVLDMIMHFNIAEVNGSVINEANQNFKKRLLPYRYGIHFSKELCPKTSQEVEDMRKIPYAFAVGSLMYAMLCTRPDICFSVGMVSRYQSNSGRDHWTAVKNILKYLRRTKYYILVYDTKDLILAGYTDFDFQTDKDARKSTSGSIVTLNGGAIVWRSVKKTCIVDSTMEVEYVAACEAAKKAIWLRKFLTDLEIVPNMHLSITLYCDNNGAVANSQEPRSHKRGKHIERKYHLIRKIVHRGDVVVTQISFEQNIADPFTISLTTKVFEDHLQNLCLRCL</sequence>